<dbReference type="EMBL" id="JYDI01003940">
    <property type="protein sequence ID" value="KRY09082.1"/>
    <property type="molecule type" value="Genomic_DNA"/>
</dbReference>
<dbReference type="Proteomes" id="UP000054653">
    <property type="component" value="Unassembled WGS sequence"/>
</dbReference>
<evidence type="ECO:0000313" key="1">
    <source>
        <dbReference type="EMBL" id="KRY09082.1"/>
    </source>
</evidence>
<reference evidence="1 2" key="1">
    <citation type="submission" date="2015-01" db="EMBL/GenBank/DDBJ databases">
        <title>Evolution of Trichinella species and genotypes.</title>
        <authorList>
            <person name="Korhonen P.K."/>
            <person name="Edoardo P."/>
            <person name="Giuseppe L.R."/>
            <person name="Gasser R.B."/>
        </authorList>
    </citation>
    <scope>NUCLEOTIDE SEQUENCE [LARGE SCALE GENOMIC DNA]</scope>
    <source>
        <strain evidence="1">ISS120</strain>
    </source>
</reference>
<organism evidence="1 2">
    <name type="scientific">Trichinella britovi</name>
    <name type="common">Parasitic roundworm</name>
    <dbReference type="NCBI Taxonomy" id="45882"/>
    <lineage>
        <taxon>Eukaryota</taxon>
        <taxon>Metazoa</taxon>
        <taxon>Ecdysozoa</taxon>
        <taxon>Nematoda</taxon>
        <taxon>Enoplea</taxon>
        <taxon>Dorylaimia</taxon>
        <taxon>Trichinellida</taxon>
        <taxon>Trichinellidae</taxon>
        <taxon>Trichinella</taxon>
    </lineage>
</organism>
<feature type="non-terminal residue" evidence="1">
    <location>
        <position position="88"/>
    </location>
</feature>
<comment type="caution">
    <text evidence="1">The sequence shown here is derived from an EMBL/GenBank/DDBJ whole genome shotgun (WGS) entry which is preliminary data.</text>
</comment>
<sequence length="88" mass="9912">HPAVGSGVQPWYRIKSHPSRILWGSSLTHRTPNRGFRNVPQGLQVSNEPFIRQGYCGSSVHKHVAPHSPYGAFHNRGLDLRGPYDDDR</sequence>
<feature type="non-terminal residue" evidence="1">
    <location>
        <position position="1"/>
    </location>
</feature>
<name>A0A0V0ZAL6_TRIBR</name>
<protein>
    <submittedName>
        <fullName evidence="1">Uncharacterized protein</fullName>
    </submittedName>
</protein>
<evidence type="ECO:0000313" key="2">
    <source>
        <dbReference type="Proteomes" id="UP000054653"/>
    </source>
</evidence>
<keyword evidence="2" id="KW-1185">Reference proteome</keyword>
<gene>
    <name evidence="1" type="ORF">T03_8368</name>
</gene>
<proteinExistence type="predicted"/>
<dbReference type="AlphaFoldDB" id="A0A0V0ZAL6"/>
<accession>A0A0V0ZAL6</accession>